<name>A0ABW3ZBI9_9HYPH</name>
<comment type="caution">
    <text evidence="1">The sequence shown here is derived from an EMBL/GenBank/DDBJ whole genome shotgun (WGS) entry which is preliminary data.</text>
</comment>
<protein>
    <submittedName>
        <fullName evidence="1">DUF6882 domain-containing protein</fullName>
    </submittedName>
</protein>
<accession>A0ABW3ZBI9</accession>
<evidence type="ECO:0000313" key="2">
    <source>
        <dbReference type="Proteomes" id="UP001597171"/>
    </source>
</evidence>
<keyword evidence="2" id="KW-1185">Reference proteome</keyword>
<dbReference type="EMBL" id="JBHTMX010000207">
    <property type="protein sequence ID" value="MFD1333333.1"/>
    <property type="molecule type" value="Genomic_DNA"/>
</dbReference>
<proteinExistence type="predicted"/>
<organism evidence="1 2">
    <name type="scientific">Methylopila musalis</name>
    <dbReference type="NCBI Taxonomy" id="1134781"/>
    <lineage>
        <taxon>Bacteria</taxon>
        <taxon>Pseudomonadati</taxon>
        <taxon>Pseudomonadota</taxon>
        <taxon>Alphaproteobacteria</taxon>
        <taxon>Hyphomicrobiales</taxon>
        <taxon>Methylopilaceae</taxon>
        <taxon>Methylopila</taxon>
    </lineage>
</organism>
<reference evidence="2" key="1">
    <citation type="journal article" date="2019" name="Int. J. Syst. Evol. Microbiol.">
        <title>The Global Catalogue of Microorganisms (GCM) 10K type strain sequencing project: providing services to taxonomists for standard genome sequencing and annotation.</title>
        <authorList>
            <consortium name="The Broad Institute Genomics Platform"/>
            <consortium name="The Broad Institute Genome Sequencing Center for Infectious Disease"/>
            <person name="Wu L."/>
            <person name="Ma J."/>
        </authorList>
    </citation>
    <scope>NUCLEOTIDE SEQUENCE [LARGE SCALE GENOMIC DNA]</scope>
    <source>
        <strain evidence="2">CCUG 61696</strain>
    </source>
</reference>
<gene>
    <name evidence="1" type="ORF">ACFQ4O_15145</name>
</gene>
<dbReference type="Proteomes" id="UP001597171">
    <property type="component" value="Unassembled WGS sequence"/>
</dbReference>
<sequence length="312" mass="33725">MTSFWTRLFGGGDDSAAPSAAPAPDAGLDHAAVLERARAELELKTAAHDRTWALASAAWAVDLQQGEIVFTAPDGRRVTAPVQVIGTLDPDTGAWMWGWDHPSVAEPIGRAAAAVRDYGAERGLAELTTRVVDCDEARAWEFTALAAHLAGAQGGYRGAAGATLVFMTFGTVTLSAGDSAPTPPADFGAGLTPVDDPAPEALVRAYLGDIFAIETAHRDRPDGERGGHVHAAVAAMQPVYDRYWRRDDDYWRPASVSSRPESDLSLTHDWRTYSRGPDRWRVAYVRDIGVRLPRAYDVERFPDGLKIVDALF</sequence>
<dbReference type="InterPro" id="IPR049249">
    <property type="entry name" value="DUF6882"/>
</dbReference>
<dbReference type="Pfam" id="PF21813">
    <property type="entry name" value="DUF6882"/>
    <property type="match status" value="1"/>
</dbReference>
<evidence type="ECO:0000313" key="1">
    <source>
        <dbReference type="EMBL" id="MFD1333333.1"/>
    </source>
</evidence>
<dbReference type="RefSeq" id="WP_378776793.1">
    <property type="nucleotide sequence ID" value="NZ_JBHTMX010000207.1"/>
</dbReference>